<dbReference type="WBParaSite" id="nRc.2.0.1.t22817-RA">
    <property type="protein sequence ID" value="nRc.2.0.1.t22817-RA"/>
    <property type="gene ID" value="nRc.2.0.1.g22817"/>
</dbReference>
<dbReference type="AlphaFoldDB" id="A0A915J9I1"/>
<protein>
    <submittedName>
        <fullName evidence="2">Uncharacterized protein</fullName>
    </submittedName>
</protein>
<evidence type="ECO:0000313" key="1">
    <source>
        <dbReference type="Proteomes" id="UP000887565"/>
    </source>
</evidence>
<dbReference type="Proteomes" id="UP000887565">
    <property type="component" value="Unplaced"/>
</dbReference>
<name>A0A915J9I1_ROMCU</name>
<accession>A0A915J9I1</accession>
<evidence type="ECO:0000313" key="2">
    <source>
        <dbReference type="WBParaSite" id="nRc.2.0.1.t22817-RA"/>
    </source>
</evidence>
<keyword evidence="1" id="KW-1185">Reference proteome</keyword>
<organism evidence="1 2">
    <name type="scientific">Romanomermis culicivorax</name>
    <name type="common">Nematode worm</name>
    <dbReference type="NCBI Taxonomy" id="13658"/>
    <lineage>
        <taxon>Eukaryota</taxon>
        <taxon>Metazoa</taxon>
        <taxon>Ecdysozoa</taxon>
        <taxon>Nematoda</taxon>
        <taxon>Enoplea</taxon>
        <taxon>Dorylaimia</taxon>
        <taxon>Mermithida</taxon>
        <taxon>Mermithoidea</taxon>
        <taxon>Mermithidae</taxon>
        <taxon>Romanomermis</taxon>
    </lineage>
</organism>
<proteinExistence type="predicted"/>
<reference evidence="2" key="1">
    <citation type="submission" date="2022-11" db="UniProtKB">
        <authorList>
            <consortium name="WormBaseParasite"/>
        </authorList>
    </citation>
    <scope>IDENTIFICATION</scope>
</reference>
<sequence>MENIQEKLEALYNSAESPAANLASLKSGLSSSSSKSTDSFSIVASRGSRVCCRYNRCIGVRICVFEINRFDIFGDEWFAMSITCNLASLQTEFKAFSFVSIQLPRVIYKCELDTYNSGDE</sequence>